<dbReference type="InterPro" id="IPR027417">
    <property type="entry name" value="P-loop_NTPase"/>
</dbReference>
<dbReference type="OMA" id="IHEYENP"/>
<protein>
    <recommendedName>
        <fullName evidence="1">ATP-dependent DNA helicase</fullName>
        <ecNumber evidence="1">5.6.2.3</ecNumber>
    </recommendedName>
</protein>
<dbReference type="STRING" id="3847.A0A0R0GHI5"/>
<keyword evidence="1" id="KW-0378">Hydrolase</keyword>
<evidence type="ECO:0000313" key="4">
    <source>
        <dbReference type="EMBL" id="KRH17932.1"/>
    </source>
</evidence>
<feature type="domain" description="DNA helicase Pif1-like DEAD-box helicase" evidence="2">
    <location>
        <begin position="3"/>
        <end position="68"/>
    </location>
</feature>
<dbReference type="EnsemblPlants" id="KRH17932">
    <property type="protein sequence ID" value="KRH17932"/>
    <property type="gene ID" value="GLYMA_13G027900"/>
</dbReference>
<dbReference type="Gene3D" id="3.40.50.300">
    <property type="entry name" value="P-loop containing nucleotide triphosphate hydrolases"/>
    <property type="match status" value="1"/>
</dbReference>
<dbReference type="PANTHER" id="PTHR10492:SF101">
    <property type="entry name" value="ATP-DEPENDENT DNA HELICASE"/>
    <property type="match status" value="1"/>
</dbReference>
<keyword evidence="1" id="KW-0547">Nucleotide-binding</keyword>
<keyword evidence="1" id="KW-0227">DNA damage</keyword>
<name>A0A0R0GHI5_SOYBN</name>
<dbReference type="GO" id="GO:0006310">
    <property type="term" value="P:DNA recombination"/>
    <property type="evidence" value="ECO:0007669"/>
    <property type="project" value="UniProtKB-KW"/>
</dbReference>
<evidence type="ECO:0000313" key="5">
    <source>
        <dbReference type="EnsemblPlants" id="KRH17932"/>
    </source>
</evidence>
<dbReference type="EMBL" id="CM000846">
    <property type="protein sequence ID" value="KRH17932.1"/>
    <property type="molecule type" value="Genomic_DNA"/>
</dbReference>
<feature type="domain" description="DNA helicase Pif1-like 2B" evidence="3">
    <location>
        <begin position="240"/>
        <end position="285"/>
    </location>
</feature>
<dbReference type="Pfam" id="PF21530">
    <property type="entry name" value="Pif1_2B_dom"/>
    <property type="match status" value="1"/>
</dbReference>
<organism evidence="4">
    <name type="scientific">Glycine max</name>
    <name type="common">Soybean</name>
    <name type="synonym">Glycine hispida</name>
    <dbReference type="NCBI Taxonomy" id="3847"/>
    <lineage>
        <taxon>Eukaryota</taxon>
        <taxon>Viridiplantae</taxon>
        <taxon>Streptophyta</taxon>
        <taxon>Embryophyta</taxon>
        <taxon>Tracheophyta</taxon>
        <taxon>Spermatophyta</taxon>
        <taxon>Magnoliopsida</taxon>
        <taxon>eudicotyledons</taxon>
        <taxon>Gunneridae</taxon>
        <taxon>Pentapetalae</taxon>
        <taxon>rosids</taxon>
        <taxon>fabids</taxon>
        <taxon>Fabales</taxon>
        <taxon>Fabaceae</taxon>
        <taxon>Papilionoideae</taxon>
        <taxon>50 kb inversion clade</taxon>
        <taxon>NPAAA clade</taxon>
        <taxon>indigoferoid/millettioid clade</taxon>
        <taxon>Phaseoleae</taxon>
        <taxon>Glycine</taxon>
        <taxon>Glycine subgen. Soja</taxon>
    </lineage>
</organism>
<evidence type="ECO:0000259" key="3">
    <source>
        <dbReference type="Pfam" id="PF21530"/>
    </source>
</evidence>
<dbReference type="InterPro" id="IPR049163">
    <property type="entry name" value="Pif1-like_2B_dom"/>
</dbReference>
<reference evidence="4" key="3">
    <citation type="submission" date="2018-07" db="EMBL/GenBank/DDBJ databases">
        <title>WGS assembly of Glycine max.</title>
        <authorList>
            <person name="Schmutz J."/>
            <person name="Cannon S."/>
            <person name="Schlueter J."/>
            <person name="Ma J."/>
            <person name="Mitros T."/>
            <person name="Nelson W."/>
            <person name="Hyten D."/>
            <person name="Song Q."/>
            <person name="Thelen J."/>
            <person name="Cheng J."/>
            <person name="Xu D."/>
            <person name="Hellsten U."/>
            <person name="May G."/>
            <person name="Yu Y."/>
            <person name="Sakurai T."/>
            <person name="Umezawa T."/>
            <person name="Bhattacharyya M."/>
            <person name="Sandhu D."/>
            <person name="Valliyodan B."/>
            <person name="Lindquist E."/>
            <person name="Peto M."/>
            <person name="Grant D."/>
            <person name="Shu S."/>
            <person name="Goodstein D."/>
            <person name="Barry K."/>
            <person name="Futrell-Griggs M."/>
            <person name="Abernathy B."/>
            <person name="Du J."/>
            <person name="Tian Z."/>
            <person name="Zhu L."/>
            <person name="Gill N."/>
            <person name="Joshi T."/>
            <person name="Libault M."/>
            <person name="Sethuraman A."/>
            <person name="Zhang X."/>
            <person name="Shinozaki K."/>
            <person name="Nguyen H."/>
            <person name="Wing R."/>
            <person name="Cregan P."/>
            <person name="Specht J."/>
            <person name="Grimwood J."/>
            <person name="Rokhsar D."/>
            <person name="Stacey G."/>
            <person name="Shoemaker R."/>
            <person name="Jackson S."/>
        </authorList>
    </citation>
    <scope>NUCLEOTIDE SEQUENCE</scope>
    <source>
        <tissue evidence="4">Callus</tissue>
    </source>
</reference>
<comment type="similarity">
    <text evidence="1">Belongs to the helicase family.</text>
</comment>
<dbReference type="GO" id="GO:0005524">
    <property type="term" value="F:ATP binding"/>
    <property type="evidence" value="ECO:0007669"/>
    <property type="project" value="UniProtKB-KW"/>
</dbReference>
<dbReference type="GO" id="GO:0016787">
    <property type="term" value="F:hydrolase activity"/>
    <property type="evidence" value="ECO:0007669"/>
    <property type="project" value="UniProtKB-KW"/>
</dbReference>
<proteinExistence type="inferred from homology"/>
<dbReference type="InParanoid" id="A0A0R0GHI5"/>
<evidence type="ECO:0000313" key="6">
    <source>
        <dbReference type="Proteomes" id="UP000008827"/>
    </source>
</evidence>
<keyword evidence="1" id="KW-0234">DNA repair</keyword>
<dbReference type="GO" id="GO:0000723">
    <property type="term" value="P:telomere maintenance"/>
    <property type="evidence" value="ECO:0007669"/>
    <property type="project" value="InterPro"/>
</dbReference>
<comment type="catalytic activity">
    <reaction evidence="1">
        <text>ATP + H2O = ADP + phosphate + H(+)</text>
        <dbReference type="Rhea" id="RHEA:13065"/>
        <dbReference type="ChEBI" id="CHEBI:15377"/>
        <dbReference type="ChEBI" id="CHEBI:15378"/>
        <dbReference type="ChEBI" id="CHEBI:30616"/>
        <dbReference type="ChEBI" id="CHEBI:43474"/>
        <dbReference type="ChEBI" id="CHEBI:456216"/>
        <dbReference type="EC" id="5.6.2.3"/>
    </reaction>
</comment>
<dbReference type="AlphaFoldDB" id="A0A0R0GHI5"/>
<keyword evidence="6" id="KW-1185">Reference proteome</keyword>
<dbReference type="GO" id="GO:0043139">
    <property type="term" value="F:5'-3' DNA helicase activity"/>
    <property type="evidence" value="ECO:0007669"/>
    <property type="project" value="UniProtKB-EC"/>
</dbReference>
<reference evidence="5" key="2">
    <citation type="submission" date="2018-02" db="UniProtKB">
        <authorList>
            <consortium name="EnsemblPlants"/>
        </authorList>
    </citation>
    <scope>IDENTIFICATION</scope>
    <source>
        <strain evidence="5">Williams 82</strain>
    </source>
</reference>
<dbReference type="PANTHER" id="PTHR10492">
    <property type="match status" value="1"/>
</dbReference>
<sequence length="332" mass="37958">MEVVMPDNGGFFFFIYEYGGTRKTFIWNALSATIEVEGFIVLNVALSGIASLLLPGGRTTHYVFSIPLLIIWDEAPMMNKLYFEALDRTLRHIMRTKNSNSSEQPFEGKVVVLGGDVRHILPVIPKGSIQYIISIAVNSSYLWKFCELLKLTQNEFADWISELGDGLVIRNDNAESNVEIPHDLLIHEYENPILHFINFAYLDLLNKFSYLTFFRESFISSLIPGEEREYLSSREWFTPEFLNDIRSFGLPNHRLTLKIGVPIMLLRNIDPRGDLCYGTQLIVNEMGRNIIGATILTGTKSQSFSQVGLFLSRPVFTHGLLYVLVYRVKSRR</sequence>
<keyword evidence="1" id="KW-0347">Helicase</keyword>
<feature type="domain" description="DNA helicase Pif1-like DEAD-box helicase" evidence="2">
    <location>
        <begin position="69"/>
        <end position="154"/>
    </location>
</feature>
<dbReference type="Gramene" id="KRH17932">
    <property type="protein sequence ID" value="KRH17932"/>
    <property type="gene ID" value="GLYMA_13G027900"/>
</dbReference>
<dbReference type="InterPro" id="IPR010285">
    <property type="entry name" value="DNA_helicase_pif1-like_DEAD"/>
</dbReference>
<keyword evidence="1" id="KW-0233">DNA recombination</keyword>
<evidence type="ECO:0000256" key="1">
    <source>
        <dbReference type="RuleBase" id="RU363044"/>
    </source>
</evidence>
<evidence type="ECO:0000259" key="2">
    <source>
        <dbReference type="Pfam" id="PF05970"/>
    </source>
</evidence>
<dbReference type="GO" id="GO:0006281">
    <property type="term" value="P:DNA repair"/>
    <property type="evidence" value="ECO:0007669"/>
    <property type="project" value="UniProtKB-KW"/>
</dbReference>
<dbReference type="EC" id="5.6.2.3" evidence="1"/>
<dbReference type="SUPFAM" id="SSF52540">
    <property type="entry name" value="P-loop containing nucleoside triphosphate hydrolases"/>
    <property type="match status" value="1"/>
</dbReference>
<gene>
    <name evidence="4" type="ORF">GLYMA_13G027900</name>
</gene>
<dbReference type="SMR" id="A0A0R0GHI5"/>
<keyword evidence="1" id="KW-0067">ATP-binding</keyword>
<comment type="cofactor">
    <cofactor evidence="1">
        <name>Mg(2+)</name>
        <dbReference type="ChEBI" id="CHEBI:18420"/>
    </cofactor>
</comment>
<accession>A0A0R0GHI5</accession>
<dbReference type="Pfam" id="PF05970">
    <property type="entry name" value="PIF1"/>
    <property type="match status" value="2"/>
</dbReference>
<reference evidence="4 5" key="1">
    <citation type="journal article" date="2010" name="Nature">
        <title>Genome sequence of the palaeopolyploid soybean.</title>
        <authorList>
            <person name="Schmutz J."/>
            <person name="Cannon S.B."/>
            <person name="Schlueter J."/>
            <person name="Ma J."/>
            <person name="Mitros T."/>
            <person name="Nelson W."/>
            <person name="Hyten D.L."/>
            <person name="Song Q."/>
            <person name="Thelen J.J."/>
            <person name="Cheng J."/>
            <person name="Xu D."/>
            <person name="Hellsten U."/>
            <person name="May G.D."/>
            <person name="Yu Y."/>
            <person name="Sakurai T."/>
            <person name="Umezawa T."/>
            <person name="Bhattacharyya M.K."/>
            <person name="Sandhu D."/>
            <person name="Valliyodan B."/>
            <person name="Lindquist E."/>
            <person name="Peto M."/>
            <person name="Grant D."/>
            <person name="Shu S."/>
            <person name="Goodstein D."/>
            <person name="Barry K."/>
            <person name="Futrell-Griggs M."/>
            <person name="Abernathy B."/>
            <person name="Du J."/>
            <person name="Tian Z."/>
            <person name="Zhu L."/>
            <person name="Gill N."/>
            <person name="Joshi T."/>
            <person name="Libault M."/>
            <person name="Sethuraman A."/>
            <person name="Zhang X.-C."/>
            <person name="Shinozaki K."/>
            <person name="Nguyen H.T."/>
            <person name="Wing R.A."/>
            <person name="Cregan P."/>
            <person name="Specht J."/>
            <person name="Grimwood J."/>
            <person name="Rokhsar D."/>
            <person name="Stacey G."/>
            <person name="Shoemaker R.C."/>
            <person name="Jackson S.A."/>
        </authorList>
    </citation>
    <scope>NUCLEOTIDE SEQUENCE</scope>
    <source>
        <strain evidence="5">cv. Williams 82</strain>
        <tissue evidence="4">Callus</tissue>
    </source>
</reference>
<dbReference type="Proteomes" id="UP000008827">
    <property type="component" value="Chromosome 13"/>
</dbReference>